<dbReference type="RefSeq" id="WP_092473382.1">
    <property type="nucleotide sequence ID" value="NZ_FOOX01000016.1"/>
</dbReference>
<organism evidence="3 4">
    <name type="scientific">Desulfotruncus arcticus DSM 17038</name>
    <dbReference type="NCBI Taxonomy" id="1121424"/>
    <lineage>
        <taxon>Bacteria</taxon>
        <taxon>Bacillati</taxon>
        <taxon>Bacillota</taxon>
        <taxon>Clostridia</taxon>
        <taxon>Eubacteriales</taxon>
        <taxon>Desulfallaceae</taxon>
        <taxon>Desulfotruncus</taxon>
    </lineage>
</organism>
<gene>
    <name evidence="3" type="ORF">SAMN05660649_03852</name>
</gene>
<dbReference type="EMBL" id="FOOX01000016">
    <property type="protein sequence ID" value="SFH09885.1"/>
    <property type="molecule type" value="Genomic_DNA"/>
</dbReference>
<dbReference type="SUPFAM" id="SSF159713">
    <property type="entry name" value="Dhaf3308-like"/>
    <property type="match status" value="1"/>
</dbReference>
<dbReference type="Pfam" id="PF04016">
    <property type="entry name" value="DUF364"/>
    <property type="match status" value="1"/>
</dbReference>
<dbReference type="AlphaFoldDB" id="A0A1I2X8Q6"/>
<dbReference type="OrthoDB" id="5387051at2"/>
<proteinExistence type="predicted"/>
<evidence type="ECO:0000313" key="3">
    <source>
        <dbReference type="EMBL" id="SFH09885.1"/>
    </source>
</evidence>
<evidence type="ECO:0000259" key="2">
    <source>
        <dbReference type="Pfam" id="PF13938"/>
    </source>
</evidence>
<dbReference type="Gene3D" id="3.40.50.11590">
    <property type="match status" value="1"/>
</dbReference>
<dbReference type="Proteomes" id="UP000199337">
    <property type="component" value="Unassembled WGS sequence"/>
</dbReference>
<protein>
    <recommendedName>
        <fullName evidence="5">Heavy-metal chelation</fullName>
    </recommendedName>
</protein>
<feature type="domain" description="DUF4213" evidence="2">
    <location>
        <begin position="7"/>
        <end position="92"/>
    </location>
</feature>
<dbReference type="Gene3D" id="3.30.390.100">
    <property type="match status" value="1"/>
</dbReference>
<dbReference type="STRING" id="341036.SAMN05660649_03852"/>
<accession>A0A1I2X8Q6</accession>
<evidence type="ECO:0008006" key="5">
    <source>
        <dbReference type="Google" id="ProtNLM"/>
    </source>
</evidence>
<dbReference type="InterPro" id="IPR025251">
    <property type="entry name" value="DUF4213"/>
</dbReference>
<dbReference type="InterPro" id="IPR007161">
    <property type="entry name" value="DUF364"/>
</dbReference>
<reference evidence="4" key="1">
    <citation type="submission" date="2016-10" db="EMBL/GenBank/DDBJ databases">
        <authorList>
            <person name="Varghese N."/>
            <person name="Submissions S."/>
        </authorList>
    </citation>
    <scope>NUCLEOTIDE SEQUENCE [LARGE SCALE GENOMIC DNA]</scope>
    <source>
        <strain evidence="4">DSM 17038</strain>
    </source>
</reference>
<sequence>MILERVYDSARPRLAGKKISEVRVGLNLMAVELDDGSIGVTYVLKNEIGHSCTALPHGGSLAGMPAGEVAGWALEGKNVIDVAMGLAVLNSAAEFERLEQENNPHSTDAVFAVEIQPSDTVGVIGHIGPVIANLEGKVRRLLIFERGEQASGLYYPETAQPQLLPECQVVFVSSTSLINKTLEKLLKFCTNTRDVVMVGASTPLYPDAFSGSGVTVLSGTRWLSSNRNAILTGISQCAGMRQIIRYGRKMSVKVKQ</sequence>
<keyword evidence="4" id="KW-1185">Reference proteome</keyword>
<feature type="domain" description="Putative heavy-metal chelation" evidence="1">
    <location>
        <begin position="113"/>
        <end position="252"/>
    </location>
</feature>
<evidence type="ECO:0000313" key="4">
    <source>
        <dbReference type="Proteomes" id="UP000199337"/>
    </source>
</evidence>
<dbReference type="Pfam" id="PF13938">
    <property type="entry name" value="DUF4213"/>
    <property type="match status" value="1"/>
</dbReference>
<name>A0A1I2X8Q6_9FIRM</name>
<evidence type="ECO:0000259" key="1">
    <source>
        <dbReference type="Pfam" id="PF04016"/>
    </source>
</evidence>